<dbReference type="EMBL" id="SNXZ01000002">
    <property type="protein sequence ID" value="TDQ00384.1"/>
    <property type="molecule type" value="Genomic_DNA"/>
</dbReference>
<protein>
    <submittedName>
        <fullName evidence="2">CHAT domain-containing protein</fullName>
    </submittedName>
</protein>
<dbReference type="RefSeq" id="WP_133849110.1">
    <property type="nucleotide sequence ID" value="NZ_SNXZ01000002.1"/>
</dbReference>
<dbReference type="InterPro" id="IPR024983">
    <property type="entry name" value="CHAT_dom"/>
</dbReference>
<keyword evidence="3" id="KW-1185">Reference proteome</keyword>
<sequence length="788" mass="85842">MAGPDHELTDRAQVARDAASLREETLELESGSDEQLRLYHDATVMTVWSSMLDQDVTVLDTMLHIVLNGIRSATHAGRALFPLNDDLLVALAAAATCHIERFDYRYELSDLDEAQRHAIQVLELGAGRDIPPSAAVDAHLVLGRVAVRRSQIGIDPEAVHRIIPALRDCVETYNDALTMAVLADCLRVSVAHPDTTPEYAQSALSEAAGLFDTLLRSPRPDIPVGAQLSAQWLSGFGLVYYAAYLLGRSEDELEEARRLLGLAHDVDRNNPEVALALALVDDSTDGYRQAMHLSTRNAFVFAQASAMLAYALRGEDDEEGVGDAARSALNLVHNLAERQVLPEDRLDFLRKSADLVALAAPALAAVPGRTVSAVEHIERARMTTLRERFPHEEPELFRLGEVRPDLATPLRRALETWRSPHVSTVARAAARDKVMYYQDEARAVPGFERLRDIPDLARLRLDAPLVYLVPGHPAGAAFVLYPDREPTAHPVPGCARTPVPEPVVNFQQATYGTTWPAGARRAAVSDIAAWAWDALYAPIREAISGYSHVHVVMTSYLTGVPLHAARNNDGTYALAETDIRYVPSAGALLLARQRAFPGFEPRLLAIPQPTGSGVALDNATAEAQDVAAFFQDAQILDPDDIDRATVLGALGGVGLLHASCHGTADPDDPLASGLELDHGERFTLRELFDRPQDHLLVAVLSACQTNVPDVELPDEAISLAAGMLMSGCRAVVASAWQVPDTATAELMRETYRRWRTEGMDLPEALRAAQLGMCERAPYYWAGFSYSGP</sequence>
<organism evidence="2 3">
    <name type="scientific">Labedaea rhizosphaerae</name>
    <dbReference type="NCBI Taxonomy" id="598644"/>
    <lineage>
        <taxon>Bacteria</taxon>
        <taxon>Bacillati</taxon>
        <taxon>Actinomycetota</taxon>
        <taxon>Actinomycetes</taxon>
        <taxon>Pseudonocardiales</taxon>
        <taxon>Pseudonocardiaceae</taxon>
        <taxon>Labedaea</taxon>
    </lineage>
</organism>
<evidence type="ECO:0000313" key="2">
    <source>
        <dbReference type="EMBL" id="TDQ00384.1"/>
    </source>
</evidence>
<evidence type="ECO:0000313" key="3">
    <source>
        <dbReference type="Proteomes" id="UP000295444"/>
    </source>
</evidence>
<dbReference type="AlphaFoldDB" id="A0A4R6SFL9"/>
<proteinExistence type="predicted"/>
<dbReference type="Proteomes" id="UP000295444">
    <property type="component" value="Unassembled WGS sequence"/>
</dbReference>
<evidence type="ECO:0000259" key="1">
    <source>
        <dbReference type="Pfam" id="PF12770"/>
    </source>
</evidence>
<accession>A0A4R6SFL9</accession>
<dbReference type="OrthoDB" id="4149784at2"/>
<name>A0A4R6SFL9_LABRH</name>
<comment type="caution">
    <text evidence="2">The sequence shown here is derived from an EMBL/GenBank/DDBJ whole genome shotgun (WGS) entry which is preliminary data.</text>
</comment>
<reference evidence="2 3" key="1">
    <citation type="submission" date="2019-03" db="EMBL/GenBank/DDBJ databases">
        <title>Genomic Encyclopedia of Type Strains, Phase IV (KMG-IV): sequencing the most valuable type-strain genomes for metagenomic binning, comparative biology and taxonomic classification.</title>
        <authorList>
            <person name="Goeker M."/>
        </authorList>
    </citation>
    <scope>NUCLEOTIDE SEQUENCE [LARGE SCALE GENOMIC DNA]</scope>
    <source>
        <strain evidence="2 3">DSM 45361</strain>
    </source>
</reference>
<dbReference type="Pfam" id="PF12770">
    <property type="entry name" value="CHAT"/>
    <property type="match status" value="1"/>
</dbReference>
<gene>
    <name evidence="2" type="ORF">EV186_102245</name>
</gene>
<feature type="domain" description="CHAT" evidence="1">
    <location>
        <begin position="527"/>
        <end position="787"/>
    </location>
</feature>